<organism evidence="1">
    <name type="scientific">Caudovirales sp. ctu3532</name>
    <dbReference type="NCBI Taxonomy" id="2827639"/>
    <lineage>
        <taxon>Viruses</taxon>
        <taxon>Duplodnaviria</taxon>
        <taxon>Heunggongvirae</taxon>
        <taxon>Uroviricota</taxon>
        <taxon>Caudoviricetes</taxon>
    </lineage>
</organism>
<evidence type="ECO:0000313" key="1">
    <source>
        <dbReference type="EMBL" id="DAF62949.1"/>
    </source>
</evidence>
<name>A0A8S5TI45_9CAUD</name>
<proteinExistence type="predicted"/>
<protein>
    <submittedName>
        <fullName evidence="1">Restriction alleviation protein</fullName>
    </submittedName>
</protein>
<accession>A0A8S5TI45</accession>
<sequence length="78" mass="8786">MKTVRRERIKSCPRCGWKPVTSVRLPVGDNNIYIGIVSCGSCKYTKHIAYSPGRVNKPKNAALTAVRLAVKEWNRRDA</sequence>
<dbReference type="EMBL" id="BK032830">
    <property type="protein sequence ID" value="DAF62949.1"/>
    <property type="molecule type" value="Genomic_DNA"/>
</dbReference>
<reference evidence="1" key="1">
    <citation type="journal article" date="2021" name="Proc. Natl. Acad. Sci. U.S.A.">
        <title>A Catalog of Tens of Thousands of Viruses from Human Metagenomes Reveals Hidden Associations with Chronic Diseases.</title>
        <authorList>
            <person name="Tisza M.J."/>
            <person name="Buck C.B."/>
        </authorList>
    </citation>
    <scope>NUCLEOTIDE SEQUENCE</scope>
    <source>
        <strain evidence="1">Ctu3532</strain>
    </source>
</reference>